<dbReference type="Gene3D" id="1.10.510.10">
    <property type="entry name" value="Transferase(Phosphotransferase) domain 1"/>
    <property type="match status" value="1"/>
</dbReference>
<dbReference type="AlphaFoldDB" id="A0A4Z2E1B6"/>
<dbReference type="EMBL" id="SRLO01023845">
    <property type="protein sequence ID" value="TNN22172.1"/>
    <property type="molecule type" value="Genomic_DNA"/>
</dbReference>
<evidence type="ECO:0000256" key="1">
    <source>
        <dbReference type="SAM" id="MobiDB-lite"/>
    </source>
</evidence>
<gene>
    <name evidence="2" type="ORF">EYF80_067714</name>
</gene>
<protein>
    <submittedName>
        <fullName evidence="2">Uncharacterized protein</fullName>
    </submittedName>
</protein>
<evidence type="ECO:0000313" key="3">
    <source>
        <dbReference type="Proteomes" id="UP000314294"/>
    </source>
</evidence>
<comment type="caution">
    <text evidence="2">The sequence shown here is derived from an EMBL/GenBank/DDBJ whole genome shotgun (WGS) entry which is preliminary data.</text>
</comment>
<dbReference type="Proteomes" id="UP000314294">
    <property type="component" value="Unassembled WGS sequence"/>
</dbReference>
<feature type="region of interest" description="Disordered" evidence="1">
    <location>
        <begin position="1"/>
        <end position="32"/>
    </location>
</feature>
<feature type="compositionally biased region" description="Basic and acidic residues" evidence="1">
    <location>
        <begin position="11"/>
        <end position="32"/>
    </location>
</feature>
<name>A0A4Z2E1B6_9TELE</name>
<accession>A0A4Z2E1B6</accession>
<sequence length="56" mass="6474">MTAGHPPLRQQGEHPKPPEMERRILKEEPDYGDRFRKEVKDLCCSVRPGGELDQES</sequence>
<evidence type="ECO:0000313" key="2">
    <source>
        <dbReference type="EMBL" id="TNN22172.1"/>
    </source>
</evidence>
<keyword evidence="3" id="KW-1185">Reference proteome</keyword>
<proteinExistence type="predicted"/>
<reference evidence="2 3" key="1">
    <citation type="submission" date="2019-03" db="EMBL/GenBank/DDBJ databases">
        <title>First draft genome of Liparis tanakae, snailfish: a comprehensive survey of snailfish specific genes.</title>
        <authorList>
            <person name="Kim W."/>
            <person name="Song I."/>
            <person name="Jeong J.-H."/>
            <person name="Kim D."/>
            <person name="Kim S."/>
            <person name="Ryu S."/>
            <person name="Song J.Y."/>
            <person name="Lee S.K."/>
        </authorList>
    </citation>
    <scope>NUCLEOTIDE SEQUENCE [LARGE SCALE GENOMIC DNA]</scope>
    <source>
        <tissue evidence="2">Muscle</tissue>
    </source>
</reference>
<organism evidence="2 3">
    <name type="scientific">Liparis tanakae</name>
    <name type="common">Tanaka's snailfish</name>
    <dbReference type="NCBI Taxonomy" id="230148"/>
    <lineage>
        <taxon>Eukaryota</taxon>
        <taxon>Metazoa</taxon>
        <taxon>Chordata</taxon>
        <taxon>Craniata</taxon>
        <taxon>Vertebrata</taxon>
        <taxon>Euteleostomi</taxon>
        <taxon>Actinopterygii</taxon>
        <taxon>Neopterygii</taxon>
        <taxon>Teleostei</taxon>
        <taxon>Neoteleostei</taxon>
        <taxon>Acanthomorphata</taxon>
        <taxon>Eupercaria</taxon>
        <taxon>Perciformes</taxon>
        <taxon>Cottioidei</taxon>
        <taxon>Cottales</taxon>
        <taxon>Liparidae</taxon>
        <taxon>Liparis</taxon>
    </lineage>
</organism>